<dbReference type="Pfam" id="PF00169">
    <property type="entry name" value="PH"/>
    <property type="match status" value="1"/>
</dbReference>
<dbReference type="GO" id="GO:0010008">
    <property type="term" value="C:endosome membrane"/>
    <property type="evidence" value="ECO:0007669"/>
    <property type="project" value="UniProtKB-SubCell"/>
</dbReference>
<organism evidence="6 7">
    <name type="scientific">Solea senegalensis</name>
    <name type="common">Senegalese sole</name>
    <dbReference type="NCBI Taxonomy" id="28829"/>
    <lineage>
        <taxon>Eukaryota</taxon>
        <taxon>Metazoa</taxon>
        <taxon>Chordata</taxon>
        <taxon>Craniata</taxon>
        <taxon>Vertebrata</taxon>
        <taxon>Euteleostomi</taxon>
        <taxon>Actinopterygii</taxon>
        <taxon>Neopterygii</taxon>
        <taxon>Teleostei</taxon>
        <taxon>Neoteleostei</taxon>
        <taxon>Acanthomorphata</taxon>
        <taxon>Carangaria</taxon>
        <taxon>Pleuronectiformes</taxon>
        <taxon>Pleuronectoidei</taxon>
        <taxon>Soleidae</taxon>
        <taxon>Solea</taxon>
    </lineage>
</organism>
<dbReference type="AlphaFoldDB" id="A0AAV6RNX3"/>
<dbReference type="PANTHER" id="PTHR23180">
    <property type="entry name" value="CENTAURIN/ARF"/>
    <property type="match status" value="1"/>
</dbReference>
<keyword evidence="3" id="KW-0967">Endosome</keyword>
<comment type="domain">
    <text evidence="3">The BAR domain mediates homodimerization, it can neither bind membrane nor impart curvature, but instead requires the neighboring PH domain to achieve these functions.</text>
</comment>
<evidence type="ECO:0000256" key="3">
    <source>
        <dbReference type="RuleBase" id="RU369028"/>
    </source>
</evidence>
<evidence type="ECO:0000313" key="6">
    <source>
        <dbReference type="EMBL" id="KAG7506025.1"/>
    </source>
</evidence>
<keyword evidence="3" id="KW-0343">GTPase activation</keyword>
<keyword evidence="7" id="KW-1185">Reference proteome</keyword>
<evidence type="ECO:0000259" key="5">
    <source>
        <dbReference type="PROSITE" id="PS50003"/>
    </source>
</evidence>
<comment type="domain">
    <text evidence="3">PH domain binds phospholipids including phosphatidic acid, phosphatidylinositol 3-phosphate, phosphatidylinositol 3,5-bisphosphate (PIP2) and phosphatidylinositol 3,4,5-trisphosphate (PIP3). May mediate protein binding to PIP2 or PIP3 containing membranes.</text>
</comment>
<dbReference type="GO" id="GO:0005096">
    <property type="term" value="F:GTPase activator activity"/>
    <property type="evidence" value="ECO:0007669"/>
    <property type="project" value="UniProtKB-KW"/>
</dbReference>
<feature type="region of interest" description="Disordered" evidence="4">
    <location>
        <begin position="116"/>
        <end position="137"/>
    </location>
</feature>
<dbReference type="GO" id="GO:0008270">
    <property type="term" value="F:zinc ion binding"/>
    <property type="evidence" value="ECO:0007669"/>
    <property type="project" value="UniProtKB-KW"/>
</dbReference>
<comment type="caution">
    <text evidence="6">The sequence shown here is derived from an EMBL/GenBank/DDBJ whole genome shotgun (WGS) entry which is preliminary data.</text>
</comment>
<dbReference type="InterPro" id="IPR045258">
    <property type="entry name" value="ACAP1/2/3-like"/>
</dbReference>
<keyword evidence="1 3" id="KW-0479">Metal-binding</keyword>
<comment type="subcellular location">
    <subcellularLocation>
        <location evidence="3">Endosome membrane</location>
        <topology evidence="3">Peripheral membrane protein</topology>
    </subcellularLocation>
</comment>
<evidence type="ECO:0000256" key="4">
    <source>
        <dbReference type="SAM" id="MobiDB-lite"/>
    </source>
</evidence>
<keyword evidence="3" id="KW-0677">Repeat</keyword>
<dbReference type="EMBL" id="JAGKHQ010000011">
    <property type="protein sequence ID" value="KAG7506025.1"/>
    <property type="molecule type" value="Genomic_DNA"/>
</dbReference>
<proteinExistence type="predicted"/>
<evidence type="ECO:0000313" key="7">
    <source>
        <dbReference type="Proteomes" id="UP000693946"/>
    </source>
</evidence>
<evidence type="ECO:0000256" key="1">
    <source>
        <dbReference type="ARBA" id="ARBA00022723"/>
    </source>
</evidence>
<dbReference type="InterPro" id="IPR001849">
    <property type="entry name" value="PH_domain"/>
</dbReference>
<comment type="activity regulation">
    <text evidence="3">GAP activity stimulated by phosphatidylinositol 4,5-bisphosphate (PIP2) and phosphatidic acid.</text>
</comment>
<keyword evidence="2 3" id="KW-0862">Zinc</keyword>
<evidence type="ECO:0000256" key="2">
    <source>
        <dbReference type="ARBA" id="ARBA00022833"/>
    </source>
</evidence>
<dbReference type="PROSITE" id="PS50003">
    <property type="entry name" value="PH_DOMAIN"/>
    <property type="match status" value="1"/>
</dbReference>
<dbReference type="Proteomes" id="UP000693946">
    <property type="component" value="Linkage Group LG19"/>
</dbReference>
<gene>
    <name evidence="6" type="ORF">JOB18_045286</name>
</gene>
<sequence>MSVDGTKLLFEGFLQKRKDTMKIRWVTYWFRLQNTTLFFYTRKNGSALHLRSYYYIYTVQSVREVQRPDSSRRFMFEINMKNGKRKMLAAETAALRREWVHQLWEAMHLSFCRSSDSRGTNLDECEQRDRQNSSSTHLCTHGNTGMESLPAGLISAPSPSVQIHCGVVASPTNLPQELNSDGLNYQQSVGFSSAVDGREVVYDVLPIRKEIDISTQVNEGVYDTPLSYKRLAAPQVAAESIYDIPSVHLRNVSDHITEGLYENVCWRM</sequence>
<accession>A0AAV6RNX3</accession>
<comment type="function">
    <text evidence="3">GTPase-activating protein for the ADP ribosylation factor family.</text>
</comment>
<dbReference type="PANTHER" id="PTHR23180:SF399">
    <property type="entry name" value="BLOWN FUSE, ISOFORM A-RELATED"/>
    <property type="match status" value="1"/>
</dbReference>
<dbReference type="CDD" id="cd00821">
    <property type="entry name" value="PH"/>
    <property type="match status" value="1"/>
</dbReference>
<feature type="domain" description="PH" evidence="5">
    <location>
        <begin position="7"/>
        <end position="108"/>
    </location>
</feature>
<name>A0AAV6RNX3_SOLSE</name>
<keyword evidence="3" id="KW-0040">ANK repeat</keyword>
<dbReference type="SMART" id="SM00233">
    <property type="entry name" value="PH"/>
    <property type="match status" value="1"/>
</dbReference>
<protein>
    <recommendedName>
        <fullName evidence="3">Arf-GAP with coiled-coil, ANK repeat and PH domain-containing protein</fullName>
        <shortName evidence="3">Cnt-b</shortName>
    </recommendedName>
    <alternativeName>
        <fullName evidence="3">Centaurin-beta</fullName>
    </alternativeName>
</protein>
<keyword evidence="3" id="KW-0863">Zinc-finger</keyword>
<reference evidence="6 7" key="1">
    <citation type="journal article" date="2021" name="Sci. Rep.">
        <title>Chromosome anchoring in Senegalese sole (Solea senegalensis) reveals sex-associated markers and genome rearrangements in flatfish.</title>
        <authorList>
            <person name="Guerrero-Cozar I."/>
            <person name="Gomez-Garrido J."/>
            <person name="Berbel C."/>
            <person name="Martinez-Blanch J.F."/>
            <person name="Alioto T."/>
            <person name="Claros M.G."/>
            <person name="Gagnaire P.A."/>
            <person name="Manchado M."/>
        </authorList>
    </citation>
    <scope>NUCLEOTIDE SEQUENCE [LARGE SCALE GENOMIC DNA]</scope>
    <source>
        <strain evidence="6">Sse05_10M</strain>
    </source>
</reference>